<reference evidence="2" key="1">
    <citation type="submission" date="2020-12" db="EMBL/GenBank/DDBJ databases">
        <title>Taurinivorans muris gen. nov., sp. nov., fundamental and realized metabolic niche of a ubiquitous sulfidogenic bacterium in the murine intestine.</title>
        <authorList>
            <person name="Ye H."/>
            <person name="Hanson B.T."/>
            <person name="Loy A."/>
        </authorList>
    </citation>
    <scope>NUCLEOTIDE SEQUENCE</scope>
    <source>
        <strain evidence="2">LT0009</strain>
    </source>
</reference>
<dbReference type="InterPro" id="IPR011051">
    <property type="entry name" value="RmlC_Cupin_sf"/>
</dbReference>
<dbReference type="InterPro" id="IPR047263">
    <property type="entry name" value="HNL-like_cupin"/>
</dbReference>
<keyword evidence="3" id="KW-1185">Reference proteome</keyword>
<dbReference type="InterPro" id="IPR029032">
    <property type="entry name" value="AhpD-like"/>
</dbReference>
<feature type="domain" description="Carboxymuconolactone decarboxylase-like" evidence="1">
    <location>
        <begin position="22"/>
        <end position="92"/>
    </location>
</feature>
<accession>A0ABY5Y1R0</accession>
<evidence type="ECO:0000313" key="3">
    <source>
        <dbReference type="Proteomes" id="UP001058120"/>
    </source>
</evidence>
<feature type="domain" description="Carboxymuconolactone decarboxylase-like" evidence="1">
    <location>
        <begin position="146"/>
        <end position="210"/>
    </location>
</feature>
<dbReference type="PANTHER" id="PTHR43698:SF1">
    <property type="entry name" value="BLL4564 PROTEIN"/>
    <property type="match status" value="1"/>
</dbReference>
<dbReference type="Gene3D" id="2.60.120.10">
    <property type="entry name" value="Jelly Rolls"/>
    <property type="match status" value="1"/>
</dbReference>
<organism evidence="2 3">
    <name type="scientific">Taurinivorans muris</name>
    <dbReference type="NCBI Taxonomy" id="2787751"/>
    <lineage>
        <taxon>Bacteria</taxon>
        <taxon>Pseudomonadati</taxon>
        <taxon>Thermodesulfobacteriota</taxon>
        <taxon>Desulfovibrionia</taxon>
        <taxon>Desulfovibrionales</taxon>
        <taxon>Desulfovibrionaceae</taxon>
        <taxon>Taurinivorans</taxon>
    </lineage>
</organism>
<protein>
    <submittedName>
        <fullName evidence="2">Carboxymuconolactone decarboxylase family protein</fullName>
    </submittedName>
</protein>
<dbReference type="PANTHER" id="PTHR43698">
    <property type="entry name" value="RIBD C-TERMINAL DOMAIN CONTAINING PROTEIN"/>
    <property type="match status" value="1"/>
</dbReference>
<dbReference type="InterPro" id="IPR003779">
    <property type="entry name" value="CMD-like"/>
</dbReference>
<dbReference type="Pfam" id="PF02627">
    <property type="entry name" value="CMD"/>
    <property type="match status" value="2"/>
</dbReference>
<evidence type="ECO:0000313" key="2">
    <source>
        <dbReference type="EMBL" id="UWX05995.1"/>
    </source>
</evidence>
<gene>
    <name evidence="2" type="ORF">JBF11_01335</name>
</gene>
<proteinExistence type="predicted"/>
<name>A0ABY5Y1R0_9BACT</name>
<dbReference type="Gene3D" id="1.20.1290.10">
    <property type="entry name" value="AhpD-like"/>
    <property type="match status" value="1"/>
</dbReference>
<dbReference type="CDD" id="cd02233">
    <property type="entry name" value="cupin_HNL-like"/>
    <property type="match status" value="1"/>
</dbReference>
<dbReference type="SUPFAM" id="SSF51182">
    <property type="entry name" value="RmlC-like cupins"/>
    <property type="match status" value="1"/>
</dbReference>
<sequence length="379" mass="41748">MKVLNAIAITLVCIGMLGVNMKAQASEDVLTAKEKSMISISALTAKGNLRDLEKALEQGLKNGLTVNEIKELLVQVYAYAGFPRSLNGLAAFSAVLEKRKAQGINDVIGKTASPVPANQTSLEFGTANQTKLFGREVKGGLYDFAPQIDQYLKAHLFGDIFQRDVLTWKDRELITVAILAGIDDVDPQLQAHLATCVKVGWTHEQLFEYADVIGGCLGKKYGSNAKKQIGIVLKQAAVSREEEMNNLDIPFGLGEFNKAYAQYFKGNSYLNMLTKEQVAVANVTFEPACRNNWHIHHAEQGGGQILLCTFGEGWYQEWGKEARSLKAGDVVNIPAGVKHWHGAKKDSWFTHIAIEVPAKNGSNEWLEPVSDEDYLNLHK</sequence>
<dbReference type="Proteomes" id="UP001058120">
    <property type="component" value="Chromosome"/>
</dbReference>
<dbReference type="InterPro" id="IPR014710">
    <property type="entry name" value="RmlC-like_jellyroll"/>
</dbReference>
<dbReference type="EMBL" id="CP065938">
    <property type="protein sequence ID" value="UWX05995.1"/>
    <property type="molecule type" value="Genomic_DNA"/>
</dbReference>
<dbReference type="SUPFAM" id="SSF69118">
    <property type="entry name" value="AhpD-like"/>
    <property type="match status" value="1"/>
</dbReference>
<evidence type="ECO:0000259" key="1">
    <source>
        <dbReference type="Pfam" id="PF02627"/>
    </source>
</evidence>